<dbReference type="PANTHER" id="PTHR43685">
    <property type="entry name" value="GLYCOSYLTRANSFERASE"/>
    <property type="match status" value="1"/>
</dbReference>
<name>A0A016C0A7_BACFG</name>
<dbReference type="GO" id="GO:0016740">
    <property type="term" value="F:transferase activity"/>
    <property type="evidence" value="ECO:0007669"/>
    <property type="project" value="UniProtKB-KW"/>
</dbReference>
<accession>A0A016C0A7</accession>
<evidence type="ECO:0000313" key="2">
    <source>
        <dbReference type="EMBL" id="EXZ46186.1"/>
    </source>
</evidence>
<dbReference type="Pfam" id="PF00535">
    <property type="entry name" value="Glycos_transf_2"/>
    <property type="match status" value="1"/>
</dbReference>
<dbReference type="InterPro" id="IPR050834">
    <property type="entry name" value="Glycosyltransf_2"/>
</dbReference>
<dbReference type="EMBL" id="JGDM01000013">
    <property type="protein sequence ID" value="EXZ46186.1"/>
    <property type="molecule type" value="Genomic_DNA"/>
</dbReference>
<feature type="non-terminal residue" evidence="2">
    <location>
        <position position="261"/>
    </location>
</feature>
<keyword evidence="2" id="KW-0808">Transferase</keyword>
<dbReference type="InterPro" id="IPR029044">
    <property type="entry name" value="Nucleotide-diphossugar_trans"/>
</dbReference>
<proteinExistence type="predicted"/>
<dbReference type="SUPFAM" id="SSF53448">
    <property type="entry name" value="Nucleotide-diphospho-sugar transferases"/>
    <property type="match status" value="1"/>
</dbReference>
<comment type="caution">
    <text evidence="2">The sequence shown here is derived from an EMBL/GenBank/DDBJ whole genome shotgun (WGS) entry which is preliminary data.</text>
</comment>
<sequence>MVKIENIEQTLKCENNFSKYSDVKSILVRDSRVNFSPKLCVVVPTFKRPSTLKMTIDSILNQEKFSDFLLIICDNNPERNDETEKYINTVTDPRVKYYKNAENIGLFGNWNRIFELSETELTVIIHDDDYMFPNYLNVVYNIMSNDNAVDALYAKPYQWNENDEMPPNPVLYKKNHYTKLTDADLFGNPFAPTGLIIKKSKMIELGGFNPDLYPASDYFFNVNAVDKINVYYTEEKLYVYRWSVNAYTKLETLLQYPKFDI</sequence>
<reference evidence="2 3" key="1">
    <citation type="submission" date="2014-02" db="EMBL/GenBank/DDBJ databases">
        <authorList>
            <person name="Sears C."/>
            <person name="Carroll K."/>
            <person name="Sack B.R."/>
            <person name="Qadri F."/>
            <person name="Myers L.L."/>
            <person name="Chung G.-T."/>
            <person name="Escheverria P."/>
            <person name="Fraser C.M."/>
            <person name="Sadzewicz L."/>
            <person name="Shefchek K.A."/>
            <person name="Tallon L."/>
            <person name="Das S.P."/>
            <person name="Daugherty S."/>
            <person name="Mongodin E.F."/>
        </authorList>
    </citation>
    <scope>NUCLEOTIDE SEQUENCE [LARGE SCALE GENOMIC DNA]</scope>
    <source>
        <strain evidence="2 3">2-F-2 #4</strain>
    </source>
</reference>
<feature type="domain" description="Glycosyltransferase 2-like" evidence="1">
    <location>
        <begin position="40"/>
        <end position="172"/>
    </location>
</feature>
<dbReference type="RefSeq" id="WP_032569844.1">
    <property type="nucleotide sequence ID" value="NZ_JGDM01000013.1"/>
</dbReference>
<evidence type="ECO:0000313" key="3">
    <source>
        <dbReference type="Proteomes" id="UP000022272"/>
    </source>
</evidence>
<dbReference type="AlphaFoldDB" id="A0A016C0A7"/>
<dbReference type="PANTHER" id="PTHR43685:SF11">
    <property type="entry name" value="GLYCOSYLTRANSFERASE TAGX-RELATED"/>
    <property type="match status" value="1"/>
</dbReference>
<protein>
    <submittedName>
        <fullName evidence="2">Glycosyl transferase 2 family protein</fullName>
    </submittedName>
</protein>
<evidence type="ECO:0000259" key="1">
    <source>
        <dbReference type="Pfam" id="PF00535"/>
    </source>
</evidence>
<gene>
    <name evidence="2" type="ORF">M076_0742</name>
</gene>
<dbReference type="Gene3D" id="3.90.550.10">
    <property type="entry name" value="Spore Coat Polysaccharide Biosynthesis Protein SpsA, Chain A"/>
    <property type="match status" value="1"/>
</dbReference>
<dbReference type="Proteomes" id="UP000022272">
    <property type="component" value="Unassembled WGS sequence"/>
</dbReference>
<organism evidence="2 3">
    <name type="scientific">Bacteroides fragilis str. 2-F-2 #4</name>
    <dbReference type="NCBI Taxonomy" id="1339280"/>
    <lineage>
        <taxon>Bacteria</taxon>
        <taxon>Pseudomonadati</taxon>
        <taxon>Bacteroidota</taxon>
        <taxon>Bacteroidia</taxon>
        <taxon>Bacteroidales</taxon>
        <taxon>Bacteroidaceae</taxon>
        <taxon>Bacteroides</taxon>
    </lineage>
</organism>
<dbReference type="InterPro" id="IPR001173">
    <property type="entry name" value="Glyco_trans_2-like"/>
</dbReference>